<accession>A0A9D1GCD8</accession>
<evidence type="ECO:0000313" key="5">
    <source>
        <dbReference type="Proteomes" id="UP000886722"/>
    </source>
</evidence>
<reference evidence="4" key="1">
    <citation type="submission" date="2020-10" db="EMBL/GenBank/DDBJ databases">
        <authorList>
            <person name="Gilroy R."/>
        </authorList>
    </citation>
    <scope>NUCLEOTIDE SEQUENCE</scope>
    <source>
        <strain evidence="4">21143</strain>
    </source>
</reference>
<dbReference type="GO" id="GO:0005737">
    <property type="term" value="C:cytoplasm"/>
    <property type="evidence" value="ECO:0007669"/>
    <property type="project" value="TreeGrafter"/>
</dbReference>
<dbReference type="EMBL" id="DVKT01000003">
    <property type="protein sequence ID" value="HIT38522.1"/>
    <property type="molecule type" value="Genomic_DNA"/>
</dbReference>
<protein>
    <submittedName>
        <fullName evidence="4">Thiamine phosphate synthase</fullName>
    </submittedName>
</protein>
<dbReference type="AlphaFoldDB" id="A0A9D1GCD8"/>
<evidence type="ECO:0000256" key="2">
    <source>
        <dbReference type="ARBA" id="ARBA00022977"/>
    </source>
</evidence>
<dbReference type="Gene3D" id="3.20.20.70">
    <property type="entry name" value="Aldolase class I"/>
    <property type="match status" value="1"/>
</dbReference>
<gene>
    <name evidence="4" type="ORF">IAD06_00570</name>
</gene>
<dbReference type="Proteomes" id="UP000886722">
    <property type="component" value="Unassembled WGS sequence"/>
</dbReference>
<dbReference type="SUPFAM" id="SSF51391">
    <property type="entry name" value="Thiamin phosphate synthase"/>
    <property type="match status" value="1"/>
</dbReference>
<dbReference type="Pfam" id="PF02581">
    <property type="entry name" value="TMP-TENI"/>
    <property type="match status" value="1"/>
</dbReference>
<feature type="domain" description="Thiamine phosphate synthase/TenI" evidence="3">
    <location>
        <begin position="15"/>
        <end position="169"/>
    </location>
</feature>
<evidence type="ECO:0000259" key="3">
    <source>
        <dbReference type="Pfam" id="PF02581"/>
    </source>
</evidence>
<dbReference type="InterPro" id="IPR036206">
    <property type="entry name" value="ThiamineP_synth_sf"/>
</dbReference>
<dbReference type="PANTHER" id="PTHR20857">
    <property type="entry name" value="THIAMINE-PHOSPHATE PYROPHOSPHORYLASE"/>
    <property type="match status" value="1"/>
</dbReference>
<keyword evidence="2" id="KW-0784">Thiamine biosynthesis</keyword>
<organism evidence="4 5">
    <name type="scientific">Candidatus Caccoplasma intestinavium</name>
    <dbReference type="NCBI Taxonomy" id="2840716"/>
    <lineage>
        <taxon>Bacteria</taxon>
        <taxon>Pseudomonadati</taxon>
        <taxon>Bacteroidota</taxon>
        <taxon>Bacteroidia</taxon>
        <taxon>Bacteroidales</taxon>
        <taxon>Bacteroidaceae</taxon>
        <taxon>Bacteroidaceae incertae sedis</taxon>
        <taxon>Candidatus Caccoplasma</taxon>
    </lineage>
</organism>
<comment type="caution">
    <text evidence="4">The sequence shown here is derived from an EMBL/GenBank/DDBJ whole genome shotgun (WGS) entry which is preliminary data.</text>
</comment>
<proteinExistence type="predicted"/>
<reference evidence="4" key="2">
    <citation type="journal article" date="2021" name="PeerJ">
        <title>Extensive microbial diversity within the chicken gut microbiome revealed by metagenomics and culture.</title>
        <authorList>
            <person name="Gilroy R."/>
            <person name="Ravi A."/>
            <person name="Getino M."/>
            <person name="Pursley I."/>
            <person name="Horton D.L."/>
            <person name="Alikhan N.F."/>
            <person name="Baker D."/>
            <person name="Gharbi K."/>
            <person name="Hall N."/>
            <person name="Watson M."/>
            <person name="Adriaenssens E.M."/>
            <person name="Foster-Nyarko E."/>
            <person name="Jarju S."/>
            <person name="Secka A."/>
            <person name="Antonio M."/>
            <person name="Oren A."/>
            <person name="Chaudhuri R.R."/>
            <person name="La Ragione R."/>
            <person name="Hildebrand F."/>
            <person name="Pallen M.J."/>
        </authorList>
    </citation>
    <scope>NUCLEOTIDE SEQUENCE</scope>
    <source>
        <strain evidence="4">21143</strain>
    </source>
</reference>
<dbReference type="GO" id="GO:0009228">
    <property type="term" value="P:thiamine biosynthetic process"/>
    <property type="evidence" value="ECO:0007669"/>
    <property type="project" value="UniProtKB-KW"/>
</dbReference>
<sequence>MKLIGITTETIFDGEAERIALLLDYGLDQMHIRKPGYLSNDIATLLQQIPEKYHSRLVLHDHFDLAARYSVAGLHLNRRNPQPPTGYKGMTGRSCHSIEEVKNSTDVDYCFLSPIYDSISKKGYTSHFSAEILTNACREGIITERVFALGGITPELLPQLQEWGFGGAVMLGYLWEEKSPEKMQSRMSKLTFSSLT</sequence>
<evidence type="ECO:0000256" key="1">
    <source>
        <dbReference type="ARBA" id="ARBA00004948"/>
    </source>
</evidence>
<dbReference type="InterPro" id="IPR013785">
    <property type="entry name" value="Aldolase_TIM"/>
</dbReference>
<evidence type="ECO:0000313" key="4">
    <source>
        <dbReference type="EMBL" id="HIT38522.1"/>
    </source>
</evidence>
<dbReference type="InterPro" id="IPR022998">
    <property type="entry name" value="ThiamineP_synth_TenI"/>
</dbReference>
<dbReference type="GO" id="GO:0004789">
    <property type="term" value="F:thiamine-phosphate diphosphorylase activity"/>
    <property type="evidence" value="ECO:0007669"/>
    <property type="project" value="TreeGrafter"/>
</dbReference>
<dbReference type="CDD" id="cd00564">
    <property type="entry name" value="TMP_TenI"/>
    <property type="match status" value="1"/>
</dbReference>
<name>A0A9D1GCD8_9BACT</name>
<dbReference type="PANTHER" id="PTHR20857:SF15">
    <property type="entry name" value="THIAMINE-PHOSPHATE SYNTHASE"/>
    <property type="match status" value="1"/>
</dbReference>
<comment type="pathway">
    <text evidence="1">Cofactor biosynthesis; thiamine diphosphate biosynthesis.</text>
</comment>